<keyword evidence="2" id="KW-0677">Repeat</keyword>
<feature type="region of interest" description="Disordered" evidence="6">
    <location>
        <begin position="63"/>
        <end position="216"/>
    </location>
</feature>
<dbReference type="EMBL" id="JABAYA010000069">
    <property type="protein sequence ID" value="KAF7726926.1"/>
    <property type="molecule type" value="Genomic_DNA"/>
</dbReference>
<organism evidence="8 9">
    <name type="scientific">Apophysomyces ossiformis</name>
    <dbReference type="NCBI Taxonomy" id="679940"/>
    <lineage>
        <taxon>Eukaryota</taxon>
        <taxon>Fungi</taxon>
        <taxon>Fungi incertae sedis</taxon>
        <taxon>Mucoromycota</taxon>
        <taxon>Mucoromycotina</taxon>
        <taxon>Mucoromycetes</taxon>
        <taxon>Mucorales</taxon>
        <taxon>Mucorineae</taxon>
        <taxon>Mucoraceae</taxon>
        <taxon>Apophysomyces</taxon>
    </lineage>
</organism>
<evidence type="ECO:0000313" key="8">
    <source>
        <dbReference type="EMBL" id="KAF7726926.1"/>
    </source>
</evidence>
<dbReference type="PANTHER" id="PTHR24205:SF16">
    <property type="entry name" value="GH01042P-RELATED"/>
    <property type="match status" value="1"/>
</dbReference>
<feature type="domain" description="LIM zinc-binding" evidence="7">
    <location>
        <begin position="431"/>
        <end position="489"/>
    </location>
</feature>
<dbReference type="GO" id="GO:0005634">
    <property type="term" value="C:nucleus"/>
    <property type="evidence" value="ECO:0007669"/>
    <property type="project" value="TreeGrafter"/>
</dbReference>
<dbReference type="SMART" id="SM00132">
    <property type="entry name" value="LIM"/>
    <property type="match status" value="4"/>
</dbReference>
<evidence type="ECO:0000256" key="5">
    <source>
        <dbReference type="PROSITE-ProRule" id="PRU00125"/>
    </source>
</evidence>
<evidence type="ECO:0000256" key="6">
    <source>
        <dbReference type="SAM" id="MobiDB-lite"/>
    </source>
</evidence>
<feature type="domain" description="LIM zinc-binding" evidence="7">
    <location>
        <begin position="305"/>
        <end position="366"/>
    </location>
</feature>
<feature type="compositionally biased region" description="Basic and acidic residues" evidence="6">
    <location>
        <begin position="110"/>
        <end position="128"/>
    </location>
</feature>
<dbReference type="PROSITE" id="PS50023">
    <property type="entry name" value="LIM_DOMAIN_2"/>
    <property type="match status" value="4"/>
</dbReference>
<evidence type="ECO:0000256" key="4">
    <source>
        <dbReference type="ARBA" id="ARBA00023038"/>
    </source>
</evidence>
<feature type="domain" description="LIM zinc-binding" evidence="7">
    <location>
        <begin position="243"/>
        <end position="304"/>
    </location>
</feature>
<protein>
    <recommendedName>
        <fullName evidence="7">LIM zinc-binding domain-containing protein</fullName>
    </recommendedName>
</protein>
<keyword evidence="1 5" id="KW-0479">Metal-binding</keyword>
<feature type="compositionally biased region" description="Polar residues" evidence="6">
    <location>
        <begin position="133"/>
        <end position="147"/>
    </location>
</feature>
<feature type="compositionally biased region" description="Polar residues" evidence="6">
    <location>
        <begin position="198"/>
        <end position="207"/>
    </location>
</feature>
<dbReference type="Proteomes" id="UP000605846">
    <property type="component" value="Unassembled WGS sequence"/>
</dbReference>
<keyword evidence="9" id="KW-1185">Reference proteome</keyword>
<dbReference type="Pfam" id="PF00412">
    <property type="entry name" value="LIM"/>
    <property type="match status" value="4"/>
</dbReference>
<dbReference type="PROSITE" id="PS00478">
    <property type="entry name" value="LIM_DOMAIN_1"/>
    <property type="match status" value="3"/>
</dbReference>
<dbReference type="AlphaFoldDB" id="A0A8H7ETS6"/>
<evidence type="ECO:0000313" key="9">
    <source>
        <dbReference type="Proteomes" id="UP000605846"/>
    </source>
</evidence>
<feature type="domain" description="LIM zinc-binding" evidence="7">
    <location>
        <begin position="367"/>
        <end position="430"/>
    </location>
</feature>
<dbReference type="Gene3D" id="2.10.110.10">
    <property type="entry name" value="Cysteine Rich Protein"/>
    <property type="match status" value="4"/>
</dbReference>
<evidence type="ECO:0000256" key="3">
    <source>
        <dbReference type="ARBA" id="ARBA00022833"/>
    </source>
</evidence>
<feature type="compositionally biased region" description="Basic and acidic residues" evidence="6">
    <location>
        <begin position="179"/>
        <end position="195"/>
    </location>
</feature>
<dbReference type="CDD" id="cd08368">
    <property type="entry name" value="LIM"/>
    <property type="match status" value="3"/>
</dbReference>
<keyword evidence="3 5" id="KW-0862">Zinc</keyword>
<gene>
    <name evidence="8" type="ORF">EC973_008221</name>
</gene>
<reference evidence="8" key="1">
    <citation type="submission" date="2020-01" db="EMBL/GenBank/DDBJ databases">
        <title>Genome Sequencing of Three Apophysomyces-Like Fungal Strains Confirms a Novel Fungal Genus in the Mucoromycota with divergent Burkholderia-like Endosymbiotic Bacteria.</title>
        <authorList>
            <person name="Stajich J.E."/>
            <person name="Macias A.M."/>
            <person name="Carter-House D."/>
            <person name="Lovett B."/>
            <person name="Kasson L.R."/>
            <person name="Berry K."/>
            <person name="Grigoriev I."/>
            <person name="Chang Y."/>
            <person name="Spatafora J."/>
            <person name="Kasson M.T."/>
        </authorList>
    </citation>
    <scope>NUCLEOTIDE SEQUENCE</scope>
    <source>
        <strain evidence="8">NRRL A-21654</strain>
    </source>
</reference>
<dbReference type="PANTHER" id="PTHR24205">
    <property type="entry name" value="FOUR AND A HALF LIM DOMAINS PROTEIN"/>
    <property type="match status" value="1"/>
</dbReference>
<evidence type="ECO:0000259" key="7">
    <source>
        <dbReference type="PROSITE" id="PS50023"/>
    </source>
</evidence>
<dbReference type="GO" id="GO:0046872">
    <property type="term" value="F:metal ion binding"/>
    <property type="evidence" value="ECO:0007669"/>
    <property type="project" value="UniProtKB-KW"/>
</dbReference>
<sequence>MSKVASQERISQILPTVKCSDCGRDVHIRRLGDHLCSSMPPVPAIPILPPQRQEKYIPAMAPKTTSPISPLESPNGMKYDTSFGHSPARSVTPPYYGITRDDNSPLNSKFPHDPYRDDVYRANDDRRRPGASSPKTPTYERQFNSASPRPHDEPSPRSPSSFKTSSPLSSKENLSRGGYFDEDRKYDHSPARKESLGNIYSHSNRSKTGGGGAGGGALDSLMADLMSSMNDLNEDVPEQHDSDSCAACGEEFDYRDNVINKEKRYYHKSCFNCRLCRVPLHTNTCKMYNDKLYCERDYDVVRNRIMCAGCERPINSSTMSIKALGHHYHPGHIKCYHCYNPLDSRTGYKEYQGRVYCMADFKDLFLPKCRACNKTVEKEAVSAMDGKLRGKWHVECFACHTCHRPFPDNTFYVFENSPYCKRHYHQLNNSLCRTCDEPIEGPCAQTIEGWRFHPPCFKCSVCRCSITDVYYMFERRIYCESHIRQLQQQRNVRAEKRRTQFGQI</sequence>
<dbReference type="SUPFAM" id="SSF57716">
    <property type="entry name" value="Glucocorticoid receptor-like (DNA-binding domain)"/>
    <property type="match status" value="3"/>
</dbReference>
<dbReference type="OrthoDB" id="1112565at2759"/>
<evidence type="ECO:0000256" key="1">
    <source>
        <dbReference type="ARBA" id="ARBA00022723"/>
    </source>
</evidence>
<accession>A0A8H7ETS6</accession>
<keyword evidence="4 5" id="KW-0440">LIM domain</keyword>
<name>A0A8H7ETS6_9FUNG</name>
<dbReference type="InterPro" id="IPR001781">
    <property type="entry name" value="Znf_LIM"/>
</dbReference>
<evidence type="ECO:0000256" key="2">
    <source>
        <dbReference type="ARBA" id="ARBA00022737"/>
    </source>
</evidence>
<proteinExistence type="predicted"/>
<comment type="caution">
    <text evidence="8">The sequence shown here is derived from an EMBL/GenBank/DDBJ whole genome shotgun (WGS) entry which is preliminary data.</text>
</comment>
<dbReference type="GO" id="GO:0003712">
    <property type="term" value="F:transcription coregulator activity"/>
    <property type="evidence" value="ECO:0007669"/>
    <property type="project" value="TreeGrafter"/>
</dbReference>
<feature type="compositionally biased region" description="Low complexity" evidence="6">
    <location>
        <begin position="158"/>
        <end position="170"/>
    </location>
</feature>